<dbReference type="OrthoDB" id="4154404at2759"/>
<proteinExistence type="predicted"/>
<reference evidence="2" key="1">
    <citation type="journal article" date="2017" name="Nat. Microbiol.">
        <title>Global analysis of biosynthetic gene clusters reveals vast potential of secondary metabolite production in Penicillium species.</title>
        <authorList>
            <person name="Nielsen J.C."/>
            <person name="Grijseels S."/>
            <person name="Prigent S."/>
            <person name="Ji B."/>
            <person name="Dainat J."/>
            <person name="Nielsen K.F."/>
            <person name="Frisvad J.C."/>
            <person name="Workman M."/>
            <person name="Nielsen J."/>
        </authorList>
    </citation>
    <scope>NUCLEOTIDE SEQUENCE [LARGE SCALE GENOMIC DNA]</scope>
    <source>
        <strain evidence="2">IBT 24891</strain>
    </source>
</reference>
<name>A0A1V6TSV4_9EURO</name>
<sequence>MSGRGWPLLLDELSLVKGVNLSKADTKSRAFESVYYLGGPDDLRLSDLDGCVVVFNDAPEKKFESSMTGASEANKTSTATGTCDEVIDEGCLYNITQRVDRLMGNHSSNFCQVIEHELKKNDFQGCSGFGGHGETLGNFSIKSLKDLQPVKNSSDCWPVFDKSDQLFKIGSDISYGGLSEDAFLQEFYKISPILTIFENKNHTKKTTDMTCLKVVVDDYQSSSSDEDNAENSAAKLEANWSILTIFAFLMAYGL</sequence>
<dbReference type="AlphaFoldDB" id="A0A1V6TSV4"/>
<accession>A0A1V6TSV4</accession>
<dbReference type="EMBL" id="MLKD01000002">
    <property type="protein sequence ID" value="OQE29472.1"/>
    <property type="molecule type" value="Genomic_DNA"/>
</dbReference>
<organism evidence="1 2">
    <name type="scientific">Penicillium steckii</name>
    <dbReference type="NCBI Taxonomy" id="303698"/>
    <lineage>
        <taxon>Eukaryota</taxon>
        <taxon>Fungi</taxon>
        <taxon>Dikarya</taxon>
        <taxon>Ascomycota</taxon>
        <taxon>Pezizomycotina</taxon>
        <taxon>Eurotiomycetes</taxon>
        <taxon>Eurotiomycetidae</taxon>
        <taxon>Eurotiales</taxon>
        <taxon>Aspergillaceae</taxon>
        <taxon>Penicillium</taxon>
    </lineage>
</organism>
<evidence type="ECO:0000313" key="1">
    <source>
        <dbReference type="EMBL" id="OQE29472.1"/>
    </source>
</evidence>
<protein>
    <submittedName>
        <fullName evidence="1">Uncharacterized protein</fullName>
    </submittedName>
</protein>
<dbReference type="Proteomes" id="UP000191285">
    <property type="component" value="Unassembled WGS sequence"/>
</dbReference>
<dbReference type="STRING" id="303698.A0A1V6TSV4"/>
<keyword evidence="2" id="KW-1185">Reference proteome</keyword>
<gene>
    <name evidence="1" type="ORF">PENSTE_c002G08719</name>
</gene>
<evidence type="ECO:0000313" key="2">
    <source>
        <dbReference type="Proteomes" id="UP000191285"/>
    </source>
</evidence>
<comment type="caution">
    <text evidence="1">The sequence shown here is derived from an EMBL/GenBank/DDBJ whole genome shotgun (WGS) entry which is preliminary data.</text>
</comment>